<dbReference type="SUPFAM" id="SSF49785">
    <property type="entry name" value="Galactose-binding domain-like"/>
    <property type="match status" value="1"/>
</dbReference>
<feature type="domain" description="Xaa-Pro dipeptidyl-peptidase C-terminal" evidence="1">
    <location>
        <begin position="4"/>
        <end position="147"/>
    </location>
</feature>
<reference evidence="3" key="1">
    <citation type="submission" date="2020-05" db="EMBL/GenBank/DDBJ databases">
        <authorList>
            <person name="Chiriac C."/>
            <person name="Salcher M."/>
            <person name="Ghai R."/>
            <person name="Kavagutti S V."/>
        </authorList>
    </citation>
    <scope>NUCLEOTIDE SEQUENCE</scope>
</reference>
<dbReference type="Pfam" id="PF08530">
    <property type="entry name" value="PepX_C"/>
    <property type="match status" value="1"/>
</dbReference>
<dbReference type="EMBL" id="CAFBPZ010000040">
    <property type="protein sequence ID" value="CAB5037986.1"/>
    <property type="molecule type" value="Genomic_DNA"/>
</dbReference>
<dbReference type="AlphaFoldDB" id="A0A6J7SAE6"/>
<dbReference type="GO" id="GO:0008239">
    <property type="term" value="F:dipeptidyl-peptidase activity"/>
    <property type="evidence" value="ECO:0007669"/>
    <property type="project" value="InterPro"/>
</dbReference>
<protein>
    <submittedName>
        <fullName evidence="3">Unannotated protein</fullName>
    </submittedName>
</protein>
<dbReference type="InterPro" id="IPR013736">
    <property type="entry name" value="Xaa-Pro_dipept_C"/>
</dbReference>
<dbReference type="Gene3D" id="2.60.120.260">
    <property type="entry name" value="Galactose-binding domain-like"/>
    <property type="match status" value="1"/>
</dbReference>
<evidence type="ECO:0000313" key="3">
    <source>
        <dbReference type="EMBL" id="CAB5037986.1"/>
    </source>
</evidence>
<name>A0A6J7SAE6_9ZZZZ</name>
<evidence type="ECO:0000313" key="2">
    <source>
        <dbReference type="EMBL" id="CAB4909900.1"/>
    </source>
</evidence>
<evidence type="ECO:0000259" key="1">
    <source>
        <dbReference type="Pfam" id="PF08530"/>
    </source>
</evidence>
<sequence>MQTACDLIGPMTFNADVSLEGTDDATFLAAVRLIRGGVEVPFEGSYGFGRDVVTHGWNRLAHRELDSELSTPWQPVHTHAKAEPFSPSEIVPITVALLPQATRLRAGDVLELELRSQWLFAMNPFTGQLPARYATSSTGSTRLHLGGLHLAELRIPVAGG</sequence>
<accession>A0A6J7SAE6</accession>
<dbReference type="InterPro" id="IPR008979">
    <property type="entry name" value="Galactose-bd-like_sf"/>
</dbReference>
<proteinExistence type="predicted"/>
<dbReference type="EMBL" id="CAFBMC010000111">
    <property type="protein sequence ID" value="CAB4909900.1"/>
    <property type="molecule type" value="Genomic_DNA"/>
</dbReference>
<gene>
    <name evidence="2" type="ORF">UFOPK3495_01515</name>
    <name evidence="3" type="ORF">UFOPK4237_00735</name>
</gene>
<organism evidence="3">
    <name type="scientific">freshwater metagenome</name>
    <dbReference type="NCBI Taxonomy" id="449393"/>
    <lineage>
        <taxon>unclassified sequences</taxon>
        <taxon>metagenomes</taxon>
        <taxon>ecological metagenomes</taxon>
    </lineage>
</organism>